<dbReference type="GO" id="GO:0005762">
    <property type="term" value="C:mitochondrial large ribosomal subunit"/>
    <property type="evidence" value="ECO:0007669"/>
    <property type="project" value="TreeGrafter"/>
</dbReference>
<evidence type="ECO:0000256" key="1">
    <source>
        <dbReference type="SAM" id="MobiDB-lite"/>
    </source>
</evidence>
<dbReference type="InterPro" id="IPR026569">
    <property type="entry name" value="Ribosomal_bL28"/>
</dbReference>
<name>A0A0K8TSZ8_TABBR</name>
<accession>A0A0K8TSZ8</accession>
<organism evidence="2">
    <name type="scientific">Tabanus bromius</name>
    <name type="common">Band-eyed brown horse fly</name>
    <dbReference type="NCBI Taxonomy" id="304241"/>
    <lineage>
        <taxon>Eukaryota</taxon>
        <taxon>Metazoa</taxon>
        <taxon>Ecdysozoa</taxon>
        <taxon>Arthropoda</taxon>
        <taxon>Hexapoda</taxon>
        <taxon>Insecta</taxon>
        <taxon>Pterygota</taxon>
        <taxon>Neoptera</taxon>
        <taxon>Endopterygota</taxon>
        <taxon>Diptera</taxon>
        <taxon>Brachycera</taxon>
        <taxon>Tabanomorpha</taxon>
        <taxon>Tabanoidea</taxon>
        <taxon>Tabanidae</taxon>
        <taxon>Tabanus</taxon>
    </lineage>
</organism>
<feature type="region of interest" description="Disordered" evidence="1">
    <location>
        <begin position="250"/>
        <end position="292"/>
    </location>
</feature>
<proteinExistence type="evidence at transcript level"/>
<sequence length="292" mass="33570">MASSTPQGAKLLNGFRRLTRFDTGLGSQLPAAYKKFWKEWKQTTPAAVHYIPKEGKWERDVLTAEVRPIQNLPIPVIFPPESDEGIWGGEGVVKGFQKRQQTKRRVPHFWVPVLRRSVVKSEILNEYMSVTVTERTMNLIHDNFGFDHYLLKTPACDLRSTLALKLKRKLLQSLQAGCPELADNPTKQKEILDEYKKYLDQFTNEEIEWYGLTFNEAISKLKEQIKAENAIVPLKIEFRRQLIEQLRNAKLKEDDESGKGKGGDIQNLSADEIPRESSSWLSKINPFAKKET</sequence>
<dbReference type="PANTHER" id="PTHR13528:SF2">
    <property type="entry name" value="LARGE RIBOSOMAL SUBUNIT PROTEIN BL28M"/>
    <property type="match status" value="1"/>
</dbReference>
<dbReference type="AlphaFoldDB" id="A0A0K8TSZ8"/>
<dbReference type="GO" id="GO:0003735">
    <property type="term" value="F:structural constituent of ribosome"/>
    <property type="evidence" value="ECO:0007669"/>
    <property type="project" value="InterPro"/>
</dbReference>
<dbReference type="PANTHER" id="PTHR13528">
    <property type="entry name" value="39S RIBOSOMAL PROTEIN L28, MITOCHONDRIAL"/>
    <property type="match status" value="1"/>
</dbReference>
<feature type="compositionally biased region" description="Basic and acidic residues" evidence="1">
    <location>
        <begin position="250"/>
        <end position="262"/>
    </location>
</feature>
<evidence type="ECO:0000313" key="2">
    <source>
        <dbReference type="EMBL" id="JAI17055.1"/>
    </source>
</evidence>
<reference evidence="2" key="1">
    <citation type="journal article" date="2015" name="Insect Biochem. Mol. Biol.">
        <title>An insight into the sialome of the horse fly, Tabanus bromius.</title>
        <authorList>
            <person name="Ribeiro J.M."/>
            <person name="Kazimirova M."/>
            <person name="Takac P."/>
            <person name="Andersen J.F."/>
            <person name="Francischetti I.M."/>
        </authorList>
    </citation>
    <scope>NUCLEOTIDE SEQUENCE</scope>
</reference>
<protein>
    <submittedName>
        <fullName evidence="2">Putative 39s ribosomal protein l28 mitochondrial</fullName>
    </submittedName>
</protein>
<keyword evidence="2" id="KW-0687">Ribonucleoprotein</keyword>
<keyword evidence="2" id="KW-0689">Ribosomal protein</keyword>
<dbReference type="EMBL" id="GDAI01000548">
    <property type="protein sequence ID" value="JAI17055.1"/>
    <property type="molecule type" value="mRNA"/>
</dbReference>